<evidence type="ECO:0000259" key="9">
    <source>
        <dbReference type="Pfam" id="PF01348"/>
    </source>
</evidence>
<dbReference type="GeneID" id="38664591"/>
<name>A0A3G5CT64_9MONI</name>
<feature type="transmembrane region" description="Helical" evidence="8">
    <location>
        <begin position="97"/>
        <end position="116"/>
    </location>
</feature>
<evidence type="ECO:0000256" key="1">
    <source>
        <dbReference type="ARBA" id="ARBA00004474"/>
    </source>
</evidence>
<keyword evidence="5" id="KW-0819">tRNA processing</keyword>
<dbReference type="GO" id="GO:0006397">
    <property type="term" value="P:mRNA processing"/>
    <property type="evidence" value="ECO:0007669"/>
    <property type="project" value="UniProtKB-KW"/>
</dbReference>
<feature type="domain" description="Domain X" evidence="9">
    <location>
        <begin position="362"/>
        <end position="455"/>
    </location>
</feature>
<reference evidence="11" key="1">
    <citation type="journal article" date="2018" name="Genome Biol. Evol.">
        <title>Mobile Elements Shape Plastome Evolution in Ferns.</title>
        <authorList>
            <person name="Robison T.A."/>
            <person name="Grusz A.L."/>
            <person name="Wolf P.G."/>
            <person name="Mower J.P."/>
            <person name="Fauskee B.D."/>
            <person name="Sosa K."/>
            <person name="Schuettpelz E.L."/>
        </authorList>
    </citation>
    <scope>NUCLEOTIDE SEQUENCE</scope>
</reference>
<proteinExistence type="inferred from homology"/>
<evidence type="ECO:0000256" key="6">
    <source>
        <dbReference type="ARBA" id="ARBA00022884"/>
    </source>
</evidence>
<dbReference type="PANTHER" id="PTHR34811:SF1">
    <property type="entry name" value="MATURASE K"/>
    <property type="match status" value="1"/>
</dbReference>
<evidence type="ECO:0000256" key="5">
    <source>
        <dbReference type="ARBA" id="ARBA00022694"/>
    </source>
</evidence>
<keyword evidence="8" id="KW-0472">Membrane</keyword>
<dbReference type="GO" id="GO:0009507">
    <property type="term" value="C:chloroplast"/>
    <property type="evidence" value="ECO:0007669"/>
    <property type="project" value="InterPro"/>
</dbReference>
<dbReference type="RefSeq" id="YP_009547536.1">
    <property type="nucleotide sequence ID" value="NC_040175.1"/>
</dbReference>
<keyword evidence="8" id="KW-0812">Transmembrane</keyword>
<dbReference type="InterPro" id="IPR024937">
    <property type="entry name" value="Domain_X"/>
</dbReference>
<dbReference type="Pfam" id="PF01824">
    <property type="entry name" value="MatK_N"/>
    <property type="match status" value="1"/>
</dbReference>
<comment type="similarity">
    <text evidence="2">Belongs to the intron maturase 2 family. MatK subfamily.</text>
</comment>
<organism evidence="11">
    <name type="scientific">Vaginularia trichoidea</name>
    <dbReference type="NCBI Taxonomy" id="474354"/>
    <lineage>
        <taxon>Eukaryota</taxon>
        <taxon>Viridiplantae</taxon>
        <taxon>Streptophyta</taxon>
        <taxon>Embryophyta</taxon>
        <taxon>Tracheophyta</taxon>
        <taxon>Polypodiopsida</taxon>
        <taxon>Polypodiidae</taxon>
        <taxon>Polypodiales</taxon>
        <taxon>Pteridineae</taxon>
        <taxon>Pteridaceae</taxon>
        <taxon>Vittarioideae</taxon>
        <taxon>Vaginularia</taxon>
    </lineage>
</organism>
<protein>
    <submittedName>
        <fullName evidence="11">Maturase K</fullName>
    </submittedName>
</protein>
<comment type="subcellular location">
    <subcellularLocation>
        <location evidence="1">Plastid</location>
    </subcellularLocation>
</comment>
<geneLocation type="chloroplast" evidence="11"/>
<evidence type="ECO:0000313" key="11">
    <source>
        <dbReference type="EMBL" id="AYW16053.1"/>
    </source>
</evidence>
<keyword evidence="7 11" id="KW-0150">Chloroplast</keyword>
<dbReference type="GO" id="GO:0003723">
    <property type="term" value="F:RNA binding"/>
    <property type="evidence" value="ECO:0007669"/>
    <property type="project" value="UniProtKB-KW"/>
</dbReference>
<dbReference type="GO" id="GO:0008033">
    <property type="term" value="P:tRNA processing"/>
    <property type="evidence" value="ECO:0007669"/>
    <property type="project" value="UniProtKB-KW"/>
</dbReference>
<evidence type="ECO:0000256" key="4">
    <source>
        <dbReference type="ARBA" id="ARBA00022664"/>
    </source>
</evidence>
<sequence length="492" mass="58742">MGVAATKATYKYPSKSVSRQKSREVTINKSYFLYLSFVPFEEDFYQIDSKKNRRLLKKNPKTIFVGWSAVAIKHLIASIRHWDFLRKVHPNSLTTDLYLYPLMQLICIILSLFLPFQAVDYDSFIRLETSKSIHSIFFFLEDRFIRSNQLLNISFPYNFHLESIIRLFRVQIQDVSFLHLLRIIFSVENYSYRKIFYLYHGEQKRNLSNLIRNSYILMIDLVLLIPWKEIFKLWIESFLIVDALNIYRKERNLSGCKFKEKPTGMVFPLNNRLSIHYARWTNSLFIAFHATGYFTKKWLSYFCILLRYHFYFRTNPKVENLPLPCAKGVFFLSYVLIVQIRSIPVRINNQVGFCTTALILRKLYPEIPDLRIITLLIKFKFFNVKGYPISKFTWISLTDDDILYRFQKLCQTFLFYYSASMNSRILRKLIYTLQISRDNTLAIKHKSTIRMLLKKPTLLCKSKLKKNSMKIWQSACIRFVFLEFSLLRMNLS</sequence>
<keyword evidence="8" id="KW-1133">Transmembrane helix</keyword>
<evidence type="ECO:0000259" key="10">
    <source>
        <dbReference type="Pfam" id="PF01824"/>
    </source>
</evidence>
<dbReference type="Pfam" id="PF01348">
    <property type="entry name" value="Intron_maturas2"/>
    <property type="match status" value="1"/>
</dbReference>
<feature type="domain" description="Maturase MatK N-terminal" evidence="10">
    <location>
        <begin position="29"/>
        <end position="317"/>
    </location>
</feature>
<evidence type="ECO:0000256" key="7">
    <source>
        <dbReference type="RuleBase" id="RU004226"/>
    </source>
</evidence>
<dbReference type="PANTHER" id="PTHR34811">
    <property type="entry name" value="MATURASE K"/>
    <property type="match status" value="1"/>
</dbReference>
<keyword evidence="6" id="KW-0694">RNA-binding</keyword>
<dbReference type="InterPro" id="IPR002866">
    <property type="entry name" value="Maturase_MatK"/>
</dbReference>
<gene>
    <name evidence="11" type="primary">matK</name>
</gene>
<dbReference type="InterPro" id="IPR024942">
    <property type="entry name" value="Maturase_MatK_N"/>
</dbReference>
<dbReference type="AlphaFoldDB" id="A0A3G5CT64"/>
<evidence type="ECO:0000256" key="2">
    <source>
        <dbReference type="ARBA" id="ARBA00006621"/>
    </source>
</evidence>
<comment type="function">
    <text evidence="7">Usually encoded in the trnK tRNA gene intron. Probably assists in splicing its own and other chloroplast group II introns.</text>
</comment>
<keyword evidence="3 7" id="KW-0934">Plastid</keyword>
<evidence type="ECO:0000256" key="3">
    <source>
        <dbReference type="ARBA" id="ARBA00022640"/>
    </source>
</evidence>
<keyword evidence="4" id="KW-0507">mRNA processing</keyword>
<evidence type="ECO:0000256" key="8">
    <source>
        <dbReference type="SAM" id="Phobius"/>
    </source>
</evidence>
<accession>A0A3G5CT64</accession>
<dbReference type="EMBL" id="MH173085">
    <property type="protein sequence ID" value="AYW16053.1"/>
    <property type="molecule type" value="Genomic_DNA"/>
</dbReference>